<accession>A0AAD7NE31</accession>
<sequence>MPPQNDLTLFSISGLKLTRHRRLAHGSTQTGDQAEFKNLLSSLPPPSPAAVLPARIAPYRLDRVRIRGTTTIKITWKSHKRHVLFCPIHILLVLGLGGVIEGPRGVLGDGDHNINARIWVRIPPQIHADRWCLFPCIQLFNCTVYRISQHPQPWYYWRSLLRWVDDVG</sequence>
<dbReference type="EMBL" id="JARJLG010000060">
    <property type="protein sequence ID" value="KAJ7756801.1"/>
    <property type="molecule type" value="Genomic_DNA"/>
</dbReference>
<dbReference type="AlphaFoldDB" id="A0AAD7NE31"/>
<dbReference type="Proteomes" id="UP001215280">
    <property type="component" value="Unassembled WGS sequence"/>
</dbReference>
<reference evidence="1" key="1">
    <citation type="submission" date="2023-03" db="EMBL/GenBank/DDBJ databases">
        <title>Massive genome expansion in bonnet fungi (Mycena s.s.) driven by repeated elements and novel gene families across ecological guilds.</title>
        <authorList>
            <consortium name="Lawrence Berkeley National Laboratory"/>
            <person name="Harder C.B."/>
            <person name="Miyauchi S."/>
            <person name="Viragh M."/>
            <person name="Kuo A."/>
            <person name="Thoen E."/>
            <person name="Andreopoulos B."/>
            <person name="Lu D."/>
            <person name="Skrede I."/>
            <person name="Drula E."/>
            <person name="Henrissat B."/>
            <person name="Morin E."/>
            <person name="Kohler A."/>
            <person name="Barry K."/>
            <person name="LaButti K."/>
            <person name="Morin E."/>
            <person name="Salamov A."/>
            <person name="Lipzen A."/>
            <person name="Mereny Z."/>
            <person name="Hegedus B."/>
            <person name="Baldrian P."/>
            <person name="Stursova M."/>
            <person name="Weitz H."/>
            <person name="Taylor A."/>
            <person name="Grigoriev I.V."/>
            <person name="Nagy L.G."/>
            <person name="Martin F."/>
            <person name="Kauserud H."/>
        </authorList>
    </citation>
    <scope>NUCLEOTIDE SEQUENCE</scope>
    <source>
        <strain evidence="1">CBHHK188m</strain>
    </source>
</reference>
<name>A0AAD7NE31_9AGAR</name>
<proteinExistence type="predicted"/>
<evidence type="ECO:0000313" key="2">
    <source>
        <dbReference type="Proteomes" id="UP001215280"/>
    </source>
</evidence>
<protein>
    <submittedName>
        <fullName evidence="1">Uncharacterized protein</fullName>
    </submittedName>
</protein>
<comment type="caution">
    <text evidence="1">The sequence shown here is derived from an EMBL/GenBank/DDBJ whole genome shotgun (WGS) entry which is preliminary data.</text>
</comment>
<keyword evidence="2" id="KW-1185">Reference proteome</keyword>
<gene>
    <name evidence="1" type="ORF">DFH07DRAFT_773027</name>
</gene>
<organism evidence="1 2">
    <name type="scientific">Mycena maculata</name>
    <dbReference type="NCBI Taxonomy" id="230809"/>
    <lineage>
        <taxon>Eukaryota</taxon>
        <taxon>Fungi</taxon>
        <taxon>Dikarya</taxon>
        <taxon>Basidiomycota</taxon>
        <taxon>Agaricomycotina</taxon>
        <taxon>Agaricomycetes</taxon>
        <taxon>Agaricomycetidae</taxon>
        <taxon>Agaricales</taxon>
        <taxon>Marasmiineae</taxon>
        <taxon>Mycenaceae</taxon>
        <taxon>Mycena</taxon>
    </lineage>
</organism>
<evidence type="ECO:0000313" key="1">
    <source>
        <dbReference type="EMBL" id="KAJ7756801.1"/>
    </source>
</evidence>